<sequence length="287" mass="31549">MLPQGISSTATLDGASTLVPDVLFSGVDALFQRLAAVPVSSECDGIVVGHLSAKNFRAIEDERDRRGRHYRFFFLPEAACVIITIPTGPHERAHAVMYQFVDRAIQRMGLESYQWDMIAASKFTGPGGASGEGDSSGGPPFTHDGSVRTWPTVVIQSGVTQTLPLLRVKARWWFAASNYHMKEVVLVKVHTATSKIQIEKWVTTVPGTQRHGATNTRASSSGRRHSCKPRNRALADFHVDGTPLVLSFEALFERQPVSVAGEHDVLISEVDLQDLAIRVWDRAGLYK</sequence>
<proteinExistence type="predicted"/>
<reference evidence="1 2" key="1">
    <citation type="submission" date="2024-01" db="EMBL/GenBank/DDBJ databases">
        <authorList>
            <person name="Allen C."/>
            <person name="Tagirdzhanova G."/>
        </authorList>
    </citation>
    <scope>NUCLEOTIDE SEQUENCE [LARGE SCALE GENOMIC DNA]</scope>
</reference>
<evidence type="ECO:0008006" key="3">
    <source>
        <dbReference type="Google" id="ProtNLM"/>
    </source>
</evidence>
<name>A0ABP0C904_9PEZI</name>
<dbReference type="Proteomes" id="UP001642405">
    <property type="component" value="Unassembled WGS sequence"/>
</dbReference>
<gene>
    <name evidence="1" type="ORF">SCUCBS95973_006903</name>
</gene>
<protein>
    <recommendedName>
        <fullName evidence="3">Dead deah box DNA helicase</fullName>
    </recommendedName>
</protein>
<keyword evidence="2" id="KW-1185">Reference proteome</keyword>
<evidence type="ECO:0000313" key="1">
    <source>
        <dbReference type="EMBL" id="CAK7228505.1"/>
    </source>
</evidence>
<dbReference type="EMBL" id="CAWUHB010000044">
    <property type="protein sequence ID" value="CAK7228505.1"/>
    <property type="molecule type" value="Genomic_DNA"/>
</dbReference>
<evidence type="ECO:0000313" key="2">
    <source>
        <dbReference type="Proteomes" id="UP001642405"/>
    </source>
</evidence>
<organism evidence="1 2">
    <name type="scientific">Sporothrix curviconia</name>
    <dbReference type="NCBI Taxonomy" id="1260050"/>
    <lineage>
        <taxon>Eukaryota</taxon>
        <taxon>Fungi</taxon>
        <taxon>Dikarya</taxon>
        <taxon>Ascomycota</taxon>
        <taxon>Pezizomycotina</taxon>
        <taxon>Sordariomycetes</taxon>
        <taxon>Sordariomycetidae</taxon>
        <taxon>Ophiostomatales</taxon>
        <taxon>Ophiostomataceae</taxon>
        <taxon>Sporothrix</taxon>
    </lineage>
</organism>
<accession>A0ABP0C904</accession>
<comment type="caution">
    <text evidence="1">The sequence shown here is derived from an EMBL/GenBank/DDBJ whole genome shotgun (WGS) entry which is preliminary data.</text>
</comment>